<dbReference type="EMBL" id="JAKHLF010000004">
    <property type="protein sequence ID" value="MCZ3844567.1"/>
    <property type="molecule type" value="Genomic_DNA"/>
</dbReference>
<keyword evidence="1" id="KW-0472">Membrane</keyword>
<comment type="caution">
    <text evidence="2">The sequence shown here is derived from an EMBL/GenBank/DDBJ whole genome shotgun (WGS) entry which is preliminary data.</text>
</comment>
<keyword evidence="1" id="KW-1133">Transmembrane helix</keyword>
<feature type="transmembrane region" description="Helical" evidence="1">
    <location>
        <begin position="6"/>
        <end position="23"/>
    </location>
</feature>
<evidence type="ECO:0000313" key="3">
    <source>
        <dbReference type="Proteomes" id="UP001213015"/>
    </source>
</evidence>
<gene>
    <name evidence="2" type="ORF">L2422_03375</name>
</gene>
<reference evidence="2" key="1">
    <citation type="submission" date="2022-01" db="EMBL/GenBank/DDBJ databases">
        <title>VMRC isolate genome collection.</title>
        <authorList>
            <person name="France M."/>
            <person name="Rutt L."/>
            <person name="Humphrys M."/>
            <person name="Ravel J."/>
        </authorList>
    </citation>
    <scope>NUCLEOTIDE SEQUENCE</scope>
    <source>
        <strain evidence="2">C0127B5</strain>
    </source>
</reference>
<organism evidence="2 3">
    <name type="scientific">Lactobacillus mulieris</name>
    <dbReference type="NCBI Taxonomy" id="2508708"/>
    <lineage>
        <taxon>Bacteria</taxon>
        <taxon>Bacillati</taxon>
        <taxon>Bacillota</taxon>
        <taxon>Bacilli</taxon>
        <taxon>Lactobacillales</taxon>
        <taxon>Lactobacillaceae</taxon>
        <taxon>Lactobacillus</taxon>
    </lineage>
</organism>
<protein>
    <submittedName>
        <fullName evidence="2">Uncharacterized protein</fullName>
    </submittedName>
</protein>
<accession>A0AAP3M3X6</accession>
<evidence type="ECO:0000313" key="2">
    <source>
        <dbReference type="EMBL" id="MCZ3844567.1"/>
    </source>
</evidence>
<evidence type="ECO:0000256" key="1">
    <source>
        <dbReference type="SAM" id="Phobius"/>
    </source>
</evidence>
<dbReference type="AlphaFoldDB" id="A0AAP3M3X6"/>
<keyword evidence="1" id="KW-0812">Transmembrane</keyword>
<name>A0AAP3M3X6_9LACO</name>
<dbReference type="RefSeq" id="WP_022091072.1">
    <property type="nucleotide sequence ID" value="NZ_CABMGH010000030.1"/>
</dbReference>
<feature type="transmembrane region" description="Helical" evidence="1">
    <location>
        <begin position="35"/>
        <end position="54"/>
    </location>
</feature>
<dbReference type="GeneID" id="97458485"/>
<dbReference type="Proteomes" id="UP001213015">
    <property type="component" value="Unassembled WGS sequence"/>
</dbReference>
<proteinExistence type="predicted"/>
<sequence length="55" mass="6415">MENKYFLVAVLLIVGIYDMSFYYNRRHQPNNQKGLKAYLIFGVILFAAGILALFR</sequence>